<accession>A0A154QEG2</accession>
<reference evidence="2 3" key="1">
    <citation type="journal article" date="2016" name="MBio">
        <title>Lateral Gene Transfer in a Heavy Metal-Contaminated-Groundwater Microbial Community.</title>
        <authorList>
            <person name="Hemme C.L."/>
            <person name="Green S.J."/>
            <person name="Rishishwar L."/>
            <person name="Prakash O."/>
            <person name="Pettenato A."/>
            <person name="Chakraborty R."/>
            <person name="Deutschbauer A.M."/>
            <person name="Van Nostrand J.D."/>
            <person name="Wu L."/>
            <person name="He Z."/>
            <person name="Jordan I.K."/>
            <person name="Hazen T.C."/>
            <person name="Arkin A.P."/>
            <person name="Kostka J.E."/>
            <person name="Zhou J."/>
        </authorList>
    </citation>
    <scope>NUCLEOTIDE SEQUENCE [LARGE SCALE GENOMIC DNA]</scope>
    <source>
        <strain evidence="2 3">FW104-T7</strain>
    </source>
</reference>
<evidence type="ECO:0000313" key="2">
    <source>
        <dbReference type="EMBL" id="KZC22648.1"/>
    </source>
</evidence>
<organism evidence="2 3">
    <name type="scientific">Rhodanobacter thiooxydans</name>
    <dbReference type="NCBI Taxonomy" id="416169"/>
    <lineage>
        <taxon>Bacteria</taxon>
        <taxon>Pseudomonadati</taxon>
        <taxon>Pseudomonadota</taxon>
        <taxon>Gammaproteobacteria</taxon>
        <taxon>Lysobacterales</taxon>
        <taxon>Rhodanobacteraceae</taxon>
        <taxon>Rhodanobacter</taxon>
    </lineage>
</organism>
<dbReference type="RefSeq" id="WP_008436277.1">
    <property type="nucleotide sequence ID" value="NZ_LVJS01000054.1"/>
</dbReference>
<comment type="caution">
    <text evidence="2">The sequence shown here is derived from an EMBL/GenBank/DDBJ whole genome shotgun (WGS) entry which is preliminary data.</text>
</comment>
<keyword evidence="3" id="KW-1185">Reference proteome</keyword>
<sequence length="60" mass="6805">MKISFSRQPLHLRRRFSQSDATARSVPAGNAAVGTNLRPEDGYDWLRRIKPIRAAQRAGR</sequence>
<name>A0A154QEG2_9GAMM</name>
<evidence type="ECO:0000256" key="1">
    <source>
        <dbReference type="SAM" id="MobiDB-lite"/>
    </source>
</evidence>
<feature type="region of interest" description="Disordered" evidence="1">
    <location>
        <begin position="14"/>
        <end position="35"/>
    </location>
</feature>
<dbReference type="EMBL" id="LVJS01000054">
    <property type="protein sequence ID" value="KZC22648.1"/>
    <property type="molecule type" value="Genomic_DNA"/>
</dbReference>
<proteinExistence type="predicted"/>
<gene>
    <name evidence="2" type="ORF">RHOFW104T7_17715</name>
</gene>
<dbReference type="AlphaFoldDB" id="A0A154QEG2"/>
<dbReference type="Proteomes" id="UP000076131">
    <property type="component" value="Unassembled WGS sequence"/>
</dbReference>
<protein>
    <submittedName>
        <fullName evidence="2">Uncharacterized protein</fullName>
    </submittedName>
</protein>
<evidence type="ECO:0000313" key="3">
    <source>
        <dbReference type="Proteomes" id="UP000076131"/>
    </source>
</evidence>